<dbReference type="RefSeq" id="WP_162083378.1">
    <property type="nucleotide sequence ID" value="NZ_AP021881.1"/>
</dbReference>
<dbReference type="InterPro" id="IPR014833">
    <property type="entry name" value="TnsA_N"/>
</dbReference>
<keyword evidence="3" id="KW-1185">Reference proteome</keyword>
<protein>
    <recommendedName>
        <fullName evidence="1">TnsA endonuclease N-terminal domain-containing protein</fullName>
    </recommendedName>
</protein>
<reference evidence="3" key="1">
    <citation type="submission" date="2019-11" db="EMBL/GenBank/DDBJ databases">
        <title>Isolation and characterization of a novel species in the genus Sulfuriferula.</title>
        <authorList>
            <person name="Mochizuki J."/>
            <person name="Kojima H."/>
            <person name="Fukui M."/>
        </authorList>
    </citation>
    <scope>NUCLEOTIDE SEQUENCE [LARGE SCALE GENOMIC DNA]</scope>
    <source>
        <strain evidence="3">SGTM</strain>
    </source>
</reference>
<dbReference type="KEGG" id="sniv:SFSGTM_00190"/>
<evidence type="ECO:0000313" key="2">
    <source>
        <dbReference type="EMBL" id="BBO99310.1"/>
    </source>
</evidence>
<organism evidence="2 3">
    <name type="scientific">Sulfuriferula nivalis</name>
    <dbReference type="NCBI Taxonomy" id="2675298"/>
    <lineage>
        <taxon>Bacteria</taxon>
        <taxon>Pseudomonadati</taxon>
        <taxon>Pseudomonadota</taxon>
        <taxon>Betaproteobacteria</taxon>
        <taxon>Nitrosomonadales</taxon>
        <taxon>Sulfuricellaceae</taxon>
        <taxon>Sulfuriferula</taxon>
    </lineage>
</organism>
<gene>
    <name evidence="2" type="ORF">SFSGTM_00190</name>
</gene>
<dbReference type="AlphaFoldDB" id="A0A809RKM5"/>
<evidence type="ECO:0000259" key="1">
    <source>
        <dbReference type="Pfam" id="PF08722"/>
    </source>
</evidence>
<name>A0A809RKM5_9PROT</name>
<dbReference type="Pfam" id="PF08722">
    <property type="entry name" value="Tn7_TnsA-like_N"/>
    <property type="match status" value="1"/>
</dbReference>
<feature type="domain" description="TnsA endonuclease N-terminal" evidence="1">
    <location>
        <begin position="25"/>
        <end position="98"/>
    </location>
</feature>
<dbReference type="Gene3D" id="3.40.91.30">
    <property type="match status" value="1"/>
</dbReference>
<evidence type="ECO:0000313" key="3">
    <source>
        <dbReference type="Proteomes" id="UP000463939"/>
    </source>
</evidence>
<sequence>MGRMIQWESLLERDAILLLEFSSGIKSFREQPERVVYYAGQKQHEYYPDFEITQIGDSVIHLEVKPLAQIKTRKISEKFAHIANHYDHLGRRFLVLTDDRIRRQPLLSNLNRLQYFNRPGYQVESLSDKYKLQFGKDIPIPLAAVIDELGEPCVMTLLAYGILSCNLEQKLASSSLISWVKEDGDASILL</sequence>
<dbReference type="Proteomes" id="UP000463939">
    <property type="component" value="Chromosome"/>
</dbReference>
<proteinExistence type="predicted"/>
<dbReference type="EMBL" id="AP021881">
    <property type="protein sequence ID" value="BBO99310.1"/>
    <property type="molecule type" value="Genomic_DNA"/>
</dbReference>
<accession>A0A809RKM5</accession>